<evidence type="ECO:0000256" key="1">
    <source>
        <dbReference type="ARBA" id="ARBA00009986"/>
    </source>
</evidence>
<dbReference type="PANTHER" id="PTHR11699">
    <property type="entry name" value="ALDEHYDE DEHYDROGENASE-RELATED"/>
    <property type="match status" value="1"/>
</dbReference>
<name>A0A5K3FMH1_MESCO</name>
<dbReference type="GO" id="GO:0016620">
    <property type="term" value="F:oxidoreductase activity, acting on the aldehyde or oxo group of donors, NAD or NADP as acceptor"/>
    <property type="evidence" value="ECO:0007669"/>
    <property type="project" value="InterPro"/>
</dbReference>
<protein>
    <submittedName>
        <fullName evidence="6">Aldedh domain-containing protein</fullName>
    </submittedName>
</protein>
<dbReference type="WBParaSite" id="MCU_008513-RA">
    <property type="protein sequence ID" value="MCU_008513-RA"/>
    <property type="gene ID" value="MCU_008513"/>
</dbReference>
<evidence type="ECO:0000256" key="4">
    <source>
        <dbReference type="RuleBase" id="RU003345"/>
    </source>
</evidence>
<reference evidence="6" key="1">
    <citation type="submission" date="2019-11" db="UniProtKB">
        <authorList>
            <consortium name="WormBaseParasite"/>
        </authorList>
    </citation>
    <scope>IDENTIFICATION</scope>
</reference>
<dbReference type="InterPro" id="IPR015590">
    <property type="entry name" value="Aldehyde_DH_dom"/>
</dbReference>
<dbReference type="InterPro" id="IPR029510">
    <property type="entry name" value="Ald_DH_CS_GLU"/>
</dbReference>
<feature type="domain" description="Aldehyde dehydrogenase" evidence="5">
    <location>
        <begin position="17"/>
        <end position="478"/>
    </location>
</feature>
<proteinExistence type="inferred from homology"/>
<dbReference type="PROSITE" id="PS00687">
    <property type="entry name" value="ALDEHYDE_DEHYDR_GLU"/>
    <property type="match status" value="1"/>
</dbReference>
<evidence type="ECO:0000313" key="6">
    <source>
        <dbReference type="WBParaSite" id="MCU_008513-RA"/>
    </source>
</evidence>
<dbReference type="AlphaFoldDB" id="A0A5K3FMH1"/>
<dbReference type="FunFam" id="3.40.309.10:FF:000001">
    <property type="entry name" value="Mitochondrial aldehyde dehydrogenase 2"/>
    <property type="match status" value="1"/>
</dbReference>
<comment type="similarity">
    <text evidence="1 4">Belongs to the aldehyde dehydrogenase family.</text>
</comment>
<dbReference type="Gene3D" id="3.40.309.10">
    <property type="entry name" value="Aldehyde Dehydrogenase, Chain A, domain 2"/>
    <property type="match status" value="1"/>
</dbReference>
<dbReference type="InterPro" id="IPR016162">
    <property type="entry name" value="Ald_DH_N"/>
</dbReference>
<sequence length="487" mass="52839">MQRPAVKYTQLFINNEFVNSCSGKRFPVVDPSNEKVICHVEEGDAADIDLAVKAAKKAFARNSPWRTMDASRRGRLLYELSDAMSKNIDYLTALEAMDAGKPVESARGDIEFAIDTFRYYAGYADKVHGKVIPCNGDVVCYTRHEPVGVVGAIVPWNYPIDTMSLKMAAALCCGCSVVLKPAEETPLSTLFLGQLIKEVGFPPGVVNIVAGFGETAGAALARHPDVNAVSFTGSTAVGRSIMEAAAVTCKRVNLELGGKSPLIIFADADLDKAAEVAFEEVMCNAGQCCVAASRTYVDEGIYEEMVERFRRLAEKRTVGDPFTPGVDQGPQINQTQFDTVMRYIESGREDGARLVAGGHRQGTQGYFIAPTVFADVTEDMRIAREEIFGPVQVVLKFVSLDEVIDRANASHYGLGAGVFTNDMDKAMRVSQALEAGTVWINSYNSSPPMQPFGGYKSSGMGREQGKDGLKFYTEVKTVSMPISVKNS</sequence>
<evidence type="ECO:0000259" key="5">
    <source>
        <dbReference type="Pfam" id="PF00171"/>
    </source>
</evidence>
<accession>A0A5K3FMH1</accession>
<evidence type="ECO:0000256" key="2">
    <source>
        <dbReference type="ARBA" id="ARBA00023002"/>
    </source>
</evidence>
<dbReference type="SUPFAM" id="SSF53720">
    <property type="entry name" value="ALDH-like"/>
    <property type="match status" value="1"/>
</dbReference>
<organism evidence="6">
    <name type="scientific">Mesocestoides corti</name>
    <name type="common">Flatworm</name>
    <dbReference type="NCBI Taxonomy" id="53468"/>
    <lineage>
        <taxon>Eukaryota</taxon>
        <taxon>Metazoa</taxon>
        <taxon>Spiralia</taxon>
        <taxon>Lophotrochozoa</taxon>
        <taxon>Platyhelminthes</taxon>
        <taxon>Cestoda</taxon>
        <taxon>Eucestoda</taxon>
        <taxon>Cyclophyllidea</taxon>
        <taxon>Mesocestoididae</taxon>
        <taxon>Mesocestoides</taxon>
    </lineage>
</organism>
<feature type="active site" evidence="3">
    <location>
        <position position="255"/>
    </location>
</feature>
<dbReference type="Gene3D" id="3.40.605.10">
    <property type="entry name" value="Aldehyde Dehydrogenase, Chain A, domain 1"/>
    <property type="match status" value="1"/>
</dbReference>
<dbReference type="InterPro" id="IPR016161">
    <property type="entry name" value="Ald_DH/histidinol_DH"/>
</dbReference>
<dbReference type="Pfam" id="PF00171">
    <property type="entry name" value="Aldedh"/>
    <property type="match status" value="1"/>
</dbReference>
<dbReference type="FunFam" id="3.40.605.10:FF:000050">
    <property type="entry name" value="Aldehyde dehydrogenase, mitochondrial"/>
    <property type="match status" value="1"/>
</dbReference>
<dbReference type="InterPro" id="IPR016163">
    <property type="entry name" value="Ald_DH_C"/>
</dbReference>
<keyword evidence="2 4" id="KW-0560">Oxidoreductase</keyword>
<evidence type="ECO:0000256" key="3">
    <source>
        <dbReference type="PROSITE-ProRule" id="PRU10007"/>
    </source>
</evidence>